<organism evidence="3">
    <name type="scientific">freshwater metagenome</name>
    <dbReference type="NCBI Taxonomy" id="449393"/>
    <lineage>
        <taxon>unclassified sequences</taxon>
        <taxon>metagenomes</taxon>
        <taxon>ecological metagenomes</taxon>
    </lineage>
</organism>
<sequence>MPVSTVEALERWLVEVELEDLPAETEPLIERLRELLAGPDGDDPRRWAELERRARRLARDGDSARARGIARALEHLIAGHESAIVLPAKPAVPRREPRITTRTGAIIGVAAVIALAGGVAAARALSVPKLDATGPAAGAQIGPTLLPATDFTTAGDTKTLRHQVWMLDGKDVTRWVRAKNGRLVLRPTNLAQGAHELSIVERGGFLGASAHARFDFTVDLTAPDLAVTTPIRGRAWTPLTVRGTVGDPRATVTVANQAVPITNGHWSVTLQPPVGAHVPVVATDMAGNRTVAVAPVSIVPRMPSAAVHAVHVTADGWANPEIHAAIRALIRSHRVNSVELDLKDESGVIGFGPNIAWARTIGASKPIYSLPNAVSELHHLGVRVIGRLVCFRDPIAAAAAWDRGAKSNVVQTPTGAQYSGYSGYLNFASPAVQRYLISIAVAASRAGVDDILYDYVRRPDGPIDTMAFPGLHGSAAQAIVNFLRDTHVAIAPYGTYLGVSVFGIAATRPDQVAQNIPDMAREVDFVSPMVYPSHWNPGEYDVADPNAQPGLIVKRSLVDFRTQVAGTGARLMPWLQAFNLGFHYGPKQVRDQIDAAKSIGINEFLLWNPDASYDARGLARNAKRYKAGLAAPAK</sequence>
<evidence type="ECO:0000313" key="3">
    <source>
        <dbReference type="EMBL" id="CAB4697279.1"/>
    </source>
</evidence>
<keyword evidence="1" id="KW-0812">Transmembrane</keyword>
<dbReference type="SUPFAM" id="SSF51445">
    <property type="entry name" value="(Trans)glycosidases"/>
    <property type="match status" value="1"/>
</dbReference>
<feature type="transmembrane region" description="Helical" evidence="1">
    <location>
        <begin position="104"/>
        <end position="125"/>
    </location>
</feature>
<reference evidence="3" key="1">
    <citation type="submission" date="2020-05" db="EMBL/GenBank/DDBJ databases">
        <authorList>
            <person name="Chiriac C."/>
            <person name="Salcher M."/>
            <person name="Ghai R."/>
            <person name="Kavagutti S V."/>
        </authorList>
    </citation>
    <scope>NUCLEOTIDE SEQUENCE</scope>
</reference>
<proteinExistence type="predicted"/>
<protein>
    <submittedName>
        <fullName evidence="3">Unannotated protein</fullName>
    </submittedName>
</protein>
<dbReference type="InterPro" id="IPR017853">
    <property type="entry name" value="GH"/>
</dbReference>
<accession>A0A6J6PEY1</accession>
<keyword evidence="1" id="KW-1133">Transmembrane helix</keyword>
<dbReference type="Gene3D" id="2.60.40.10">
    <property type="entry name" value="Immunoglobulins"/>
    <property type="match status" value="1"/>
</dbReference>
<keyword evidence="1" id="KW-0472">Membrane</keyword>
<evidence type="ECO:0000259" key="2">
    <source>
        <dbReference type="Pfam" id="PF13200"/>
    </source>
</evidence>
<dbReference type="EMBL" id="CAEZXP010000002">
    <property type="protein sequence ID" value="CAB4697279.1"/>
    <property type="molecule type" value="Genomic_DNA"/>
</dbReference>
<feature type="domain" description="DUF4015" evidence="2">
    <location>
        <begin position="309"/>
        <end position="613"/>
    </location>
</feature>
<evidence type="ECO:0000256" key="1">
    <source>
        <dbReference type="SAM" id="Phobius"/>
    </source>
</evidence>
<dbReference type="InterPro" id="IPR013783">
    <property type="entry name" value="Ig-like_fold"/>
</dbReference>
<gene>
    <name evidence="3" type="ORF">UFOPK2399_01112</name>
</gene>
<dbReference type="Pfam" id="PF13200">
    <property type="entry name" value="DUF4015"/>
    <property type="match status" value="1"/>
</dbReference>
<name>A0A6J6PEY1_9ZZZZ</name>
<dbReference type="AlphaFoldDB" id="A0A6J6PEY1"/>
<dbReference type="InterPro" id="IPR025275">
    <property type="entry name" value="DUF4015"/>
</dbReference>